<dbReference type="RefSeq" id="WP_115669327.1">
    <property type="nucleotide sequence ID" value="NZ_UEYP01000002.1"/>
</dbReference>
<feature type="transmembrane region" description="Helical" evidence="2">
    <location>
        <begin position="48"/>
        <end position="67"/>
    </location>
</feature>
<accession>A0A376AFK8</accession>
<organism evidence="3 4">
    <name type="scientific">Ciceribacter selenitireducens ATCC BAA-1503</name>
    <dbReference type="NCBI Taxonomy" id="1336235"/>
    <lineage>
        <taxon>Bacteria</taxon>
        <taxon>Pseudomonadati</taxon>
        <taxon>Pseudomonadota</taxon>
        <taxon>Alphaproteobacteria</taxon>
        <taxon>Hyphomicrobiales</taxon>
        <taxon>Rhizobiaceae</taxon>
        <taxon>Ciceribacter</taxon>
    </lineage>
</organism>
<keyword evidence="2" id="KW-0472">Membrane</keyword>
<keyword evidence="2" id="KW-1133">Transmembrane helix</keyword>
<feature type="transmembrane region" description="Helical" evidence="2">
    <location>
        <begin position="23"/>
        <end position="42"/>
    </location>
</feature>
<dbReference type="InterPro" id="IPR007251">
    <property type="entry name" value="Iron_permease_Fet4"/>
</dbReference>
<reference evidence="4" key="1">
    <citation type="submission" date="2018-07" db="EMBL/GenBank/DDBJ databases">
        <authorList>
            <person name="Peiro R."/>
            <person name="Begona"/>
            <person name="Cbmso G."/>
            <person name="Lopez M."/>
            <person name="Gonzalez S."/>
        </authorList>
    </citation>
    <scope>NUCLEOTIDE SEQUENCE [LARGE SCALE GENOMIC DNA]</scope>
</reference>
<evidence type="ECO:0000313" key="3">
    <source>
        <dbReference type="EMBL" id="SSC66558.1"/>
    </source>
</evidence>
<dbReference type="Proteomes" id="UP000254764">
    <property type="component" value="Unassembled WGS sequence"/>
</dbReference>
<feature type="compositionally biased region" description="Basic and acidic residues" evidence="1">
    <location>
        <begin position="145"/>
        <end position="158"/>
    </location>
</feature>
<feature type="region of interest" description="Disordered" evidence="1">
    <location>
        <begin position="136"/>
        <end position="158"/>
    </location>
</feature>
<dbReference type="STRING" id="1336235.GCA_000518785_00410"/>
<protein>
    <submittedName>
        <fullName evidence="3">Uncharacterized protein</fullName>
    </submittedName>
</protein>
<keyword evidence="2" id="KW-0812">Transmembrane</keyword>
<proteinExistence type="predicted"/>
<dbReference type="EMBL" id="UEYP01000002">
    <property type="protein sequence ID" value="SSC66558.1"/>
    <property type="molecule type" value="Genomic_DNA"/>
</dbReference>
<evidence type="ECO:0000256" key="2">
    <source>
        <dbReference type="SAM" id="Phobius"/>
    </source>
</evidence>
<dbReference type="Pfam" id="PF04120">
    <property type="entry name" value="Iron_permease"/>
    <property type="match status" value="1"/>
</dbReference>
<sequence length="158" mass="17352">MADRVNVFARFASAVSEWSGRPAIFFAALGALILWGLTGPYFGYSSTWQTLASTGATLITFLMVFILQNAQMRDTRAIQTKLDELILTSQGAENHFIGIESLDENELKKLNRLLAKAAAADGEARGERLEEVERHVEEAMEQEGGEAKREKAAESAEA</sequence>
<name>A0A376AFK8_9HYPH</name>
<dbReference type="AlphaFoldDB" id="A0A376AFK8"/>
<dbReference type="GO" id="GO:0055085">
    <property type="term" value="P:transmembrane transport"/>
    <property type="evidence" value="ECO:0007669"/>
    <property type="project" value="InterPro"/>
</dbReference>
<dbReference type="OrthoDB" id="119761at2"/>
<gene>
    <name evidence="3" type="ORF">RHIZ70_2266</name>
</gene>
<evidence type="ECO:0000313" key="4">
    <source>
        <dbReference type="Proteomes" id="UP000254764"/>
    </source>
</evidence>
<keyword evidence="4" id="KW-1185">Reference proteome</keyword>
<evidence type="ECO:0000256" key="1">
    <source>
        <dbReference type="SAM" id="MobiDB-lite"/>
    </source>
</evidence>